<dbReference type="Gene3D" id="2.40.50.1020">
    <property type="entry name" value="LytTr DNA-binding domain"/>
    <property type="match status" value="1"/>
</dbReference>
<keyword evidence="1" id="KW-0597">Phosphoprotein</keyword>
<dbReference type="SMART" id="SM00850">
    <property type="entry name" value="LytTR"/>
    <property type="match status" value="1"/>
</dbReference>
<gene>
    <name evidence="4" type="ORF">SAMN04515674_102368</name>
</gene>
<feature type="modified residue" description="4-aspartylphosphate" evidence="1">
    <location>
        <position position="53"/>
    </location>
</feature>
<dbReference type="GO" id="GO:0000156">
    <property type="term" value="F:phosphorelay response regulator activity"/>
    <property type="evidence" value="ECO:0007669"/>
    <property type="project" value="InterPro"/>
</dbReference>
<feature type="domain" description="Response regulatory" evidence="2">
    <location>
        <begin position="2"/>
        <end position="113"/>
    </location>
</feature>
<dbReference type="RefSeq" id="WP_092013074.1">
    <property type="nucleotide sequence ID" value="NZ_FOXH01000002.1"/>
</dbReference>
<dbReference type="InterPro" id="IPR046947">
    <property type="entry name" value="LytR-like"/>
</dbReference>
<accession>A0A1I5PAA9</accession>
<dbReference type="PROSITE" id="PS50110">
    <property type="entry name" value="RESPONSE_REGULATORY"/>
    <property type="match status" value="1"/>
</dbReference>
<sequence length="230" mass="26385">MKCVAIDDEPLALRLLSQYIAKFPSLELVQTFDDAIEGADFLNKNQIDLLFIDINMPDLTGLELVAFLKNKPIVIFTTAHKKFAFEGFELNAIDYLLKPIDFERFSRAVEKASDHFLAKNISKEEVPESIFVRSEYKIVKIDLPEIEYIESLEDYIKIHLTGTKPVLTLMSMKSVLEKLPAARFSRIHRSYIVPHNQVKSVVNKKVQLSSGKELPISDSYAGFVEEWMKR</sequence>
<dbReference type="PROSITE" id="PS50930">
    <property type="entry name" value="HTH_LYTTR"/>
    <property type="match status" value="1"/>
</dbReference>
<dbReference type="Gene3D" id="3.40.50.2300">
    <property type="match status" value="1"/>
</dbReference>
<dbReference type="Proteomes" id="UP000199306">
    <property type="component" value="Unassembled WGS sequence"/>
</dbReference>
<dbReference type="OrthoDB" id="1646880at2"/>
<dbReference type="InterPro" id="IPR001789">
    <property type="entry name" value="Sig_transdc_resp-reg_receiver"/>
</dbReference>
<dbReference type="SUPFAM" id="SSF52172">
    <property type="entry name" value="CheY-like"/>
    <property type="match status" value="1"/>
</dbReference>
<dbReference type="InterPro" id="IPR007492">
    <property type="entry name" value="LytTR_DNA-bd_dom"/>
</dbReference>
<evidence type="ECO:0000313" key="4">
    <source>
        <dbReference type="EMBL" id="SFP31029.1"/>
    </source>
</evidence>
<keyword evidence="5" id="KW-1185">Reference proteome</keyword>
<dbReference type="SMART" id="SM00448">
    <property type="entry name" value="REC"/>
    <property type="match status" value="1"/>
</dbReference>
<dbReference type="EMBL" id="FOXH01000002">
    <property type="protein sequence ID" value="SFP31029.1"/>
    <property type="molecule type" value="Genomic_DNA"/>
</dbReference>
<keyword evidence="4" id="KW-0238">DNA-binding</keyword>
<proteinExistence type="predicted"/>
<name>A0A1I5PAA9_9BACT</name>
<dbReference type="Pfam" id="PF00072">
    <property type="entry name" value="Response_reg"/>
    <property type="match status" value="1"/>
</dbReference>
<dbReference type="STRING" id="1079859.SAMN04515674_102368"/>
<dbReference type="GO" id="GO:0003677">
    <property type="term" value="F:DNA binding"/>
    <property type="evidence" value="ECO:0007669"/>
    <property type="project" value="UniProtKB-KW"/>
</dbReference>
<dbReference type="PANTHER" id="PTHR37299">
    <property type="entry name" value="TRANSCRIPTIONAL REGULATOR-RELATED"/>
    <property type="match status" value="1"/>
</dbReference>
<dbReference type="InterPro" id="IPR011006">
    <property type="entry name" value="CheY-like_superfamily"/>
</dbReference>
<dbReference type="PANTHER" id="PTHR37299:SF1">
    <property type="entry name" value="STAGE 0 SPORULATION PROTEIN A HOMOLOG"/>
    <property type="match status" value="1"/>
</dbReference>
<protein>
    <submittedName>
        <fullName evidence="4">DNA-binding response regulator, LytR/AlgR family</fullName>
    </submittedName>
</protein>
<dbReference type="AlphaFoldDB" id="A0A1I5PAA9"/>
<evidence type="ECO:0000313" key="5">
    <source>
        <dbReference type="Proteomes" id="UP000199306"/>
    </source>
</evidence>
<reference evidence="4 5" key="1">
    <citation type="submission" date="2016-10" db="EMBL/GenBank/DDBJ databases">
        <authorList>
            <person name="de Groot N.N."/>
        </authorList>
    </citation>
    <scope>NUCLEOTIDE SEQUENCE [LARGE SCALE GENOMIC DNA]</scope>
    <source>
        <strain evidence="5">E92,LMG 26720,CCM 7988</strain>
    </source>
</reference>
<evidence type="ECO:0000256" key="1">
    <source>
        <dbReference type="PROSITE-ProRule" id="PRU00169"/>
    </source>
</evidence>
<evidence type="ECO:0000259" key="2">
    <source>
        <dbReference type="PROSITE" id="PS50110"/>
    </source>
</evidence>
<feature type="domain" description="HTH LytTR-type" evidence="3">
    <location>
        <begin position="130"/>
        <end position="230"/>
    </location>
</feature>
<organism evidence="4 5">
    <name type="scientific">Pseudarcicella hirudinis</name>
    <dbReference type="NCBI Taxonomy" id="1079859"/>
    <lineage>
        <taxon>Bacteria</taxon>
        <taxon>Pseudomonadati</taxon>
        <taxon>Bacteroidota</taxon>
        <taxon>Cytophagia</taxon>
        <taxon>Cytophagales</taxon>
        <taxon>Flectobacillaceae</taxon>
        <taxon>Pseudarcicella</taxon>
    </lineage>
</organism>
<dbReference type="Pfam" id="PF04397">
    <property type="entry name" value="LytTR"/>
    <property type="match status" value="1"/>
</dbReference>
<evidence type="ECO:0000259" key="3">
    <source>
        <dbReference type="PROSITE" id="PS50930"/>
    </source>
</evidence>